<protein>
    <submittedName>
        <fullName evidence="2">Uncharacterized protein</fullName>
    </submittedName>
</protein>
<keyword evidence="1" id="KW-0472">Membrane</keyword>
<name>A0ABT0GK99_9GAMM</name>
<feature type="transmembrane region" description="Helical" evidence="1">
    <location>
        <begin position="85"/>
        <end position="104"/>
    </location>
</feature>
<organism evidence="2 3">
    <name type="scientific">Pseudomarimonas salicorniae</name>
    <dbReference type="NCBI Taxonomy" id="2933270"/>
    <lineage>
        <taxon>Bacteria</taxon>
        <taxon>Pseudomonadati</taxon>
        <taxon>Pseudomonadota</taxon>
        <taxon>Gammaproteobacteria</taxon>
        <taxon>Lysobacterales</taxon>
        <taxon>Lysobacteraceae</taxon>
        <taxon>Pseudomarimonas</taxon>
    </lineage>
</organism>
<sequence>MPSRRLSIATVFVLLAGAMALTRVHHFGAIPDASWAVFFVGGYLLRGQIRWAFPLLMALAVVVDYLVISRAGLDFWSHYCVSPGYWFLLPAHLSLWLAGSWLAARKSPLGLRALQFAAALCVGVVLCHLFAQGGFYWLSSSVAEPTVAGWWKNYTDWLWPYFRSTALYVLPLAVIEGLRLGLRQRDPADAVAR</sequence>
<reference evidence="2" key="1">
    <citation type="submission" date="2022-04" db="EMBL/GenBank/DDBJ databases">
        <title>Lysobacter sp. CAU 1642 isolated from sea sand.</title>
        <authorList>
            <person name="Kim W."/>
        </authorList>
    </citation>
    <scope>NUCLEOTIDE SEQUENCE</scope>
    <source>
        <strain evidence="2">CAU 1642</strain>
    </source>
</reference>
<evidence type="ECO:0000313" key="3">
    <source>
        <dbReference type="Proteomes" id="UP001431449"/>
    </source>
</evidence>
<feature type="transmembrane region" description="Helical" evidence="1">
    <location>
        <begin position="158"/>
        <end position="175"/>
    </location>
</feature>
<dbReference type="RefSeq" id="WP_248210658.1">
    <property type="nucleotide sequence ID" value="NZ_JALNMH010000012.1"/>
</dbReference>
<evidence type="ECO:0000256" key="1">
    <source>
        <dbReference type="SAM" id="Phobius"/>
    </source>
</evidence>
<feature type="transmembrane region" description="Helical" evidence="1">
    <location>
        <begin position="30"/>
        <end position="45"/>
    </location>
</feature>
<proteinExistence type="predicted"/>
<keyword evidence="3" id="KW-1185">Reference proteome</keyword>
<evidence type="ECO:0000313" key="2">
    <source>
        <dbReference type="EMBL" id="MCK7594955.1"/>
    </source>
</evidence>
<feature type="transmembrane region" description="Helical" evidence="1">
    <location>
        <begin position="52"/>
        <end position="73"/>
    </location>
</feature>
<comment type="caution">
    <text evidence="2">The sequence shown here is derived from an EMBL/GenBank/DDBJ whole genome shotgun (WGS) entry which is preliminary data.</text>
</comment>
<accession>A0ABT0GK99</accession>
<keyword evidence="1" id="KW-1133">Transmembrane helix</keyword>
<dbReference type="Proteomes" id="UP001431449">
    <property type="component" value="Unassembled WGS sequence"/>
</dbReference>
<feature type="transmembrane region" description="Helical" evidence="1">
    <location>
        <begin position="116"/>
        <end position="138"/>
    </location>
</feature>
<dbReference type="EMBL" id="JALNMH010000012">
    <property type="protein sequence ID" value="MCK7594955.1"/>
    <property type="molecule type" value="Genomic_DNA"/>
</dbReference>
<keyword evidence="1" id="KW-0812">Transmembrane</keyword>
<gene>
    <name evidence="2" type="ORF">M0G41_14900</name>
</gene>